<gene>
    <name evidence="2" type="ORF">NF27_JN00020</name>
</gene>
<feature type="compositionally biased region" description="Low complexity" evidence="1">
    <location>
        <begin position="468"/>
        <end position="482"/>
    </location>
</feature>
<dbReference type="RefSeq" id="WP_039459505.1">
    <property type="nucleotide sequence ID" value="NZ_JSWE01000230.1"/>
</dbReference>
<dbReference type="OrthoDB" id="9770761at2"/>
<keyword evidence="3" id="KW-1185">Reference proteome</keyword>
<reference evidence="2 3" key="1">
    <citation type="submission" date="2014-11" db="EMBL/GenBank/DDBJ databases">
        <title>A Rickettsiales Symbiont of Amoebae With Ancient Features.</title>
        <authorList>
            <person name="Schulz F."/>
            <person name="Martijn J."/>
            <person name="Wascher F."/>
            <person name="Kostanjsek R."/>
            <person name="Ettema T.J."/>
            <person name="Horn M."/>
        </authorList>
    </citation>
    <scope>NUCLEOTIDE SEQUENCE [LARGE SCALE GENOMIC DNA]</scope>
    <source>
        <strain evidence="2 3">UWC36</strain>
    </source>
</reference>
<dbReference type="EMBL" id="JSWE01000230">
    <property type="protein sequence ID" value="KIE04096.1"/>
    <property type="molecule type" value="Genomic_DNA"/>
</dbReference>
<evidence type="ECO:0000313" key="3">
    <source>
        <dbReference type="Proteomes" id="UP000031258"/>
    </source>
</evidence>
<comment type="caution">
    <text evidence="2">The sequence shown here is derived from an EMBL/GenBank/DDBJ whole genome shotgun (WGS) entry which is preliminary data.</text>
</comment>
<dbReference type="Proteomes" id="UP000031258">
    <property type="component" value="Unassembled WGS sequence"/>
</dbReference>
<name>A0A0C1MW46_9RICK</name>
<evidence type="ECO:0000313" key="2">
    <source>
        <dbReference type="EMBL" id="KIE04096.1"/>
    </source>
</evidence>
<feature type="region of interest" description="Disordered" evidence="1">
    <location>
        <begin position="453"/>
        <end position="482"/>
    </location>
</feature>
<dbReference type="Gene3D" id="1.25.40.10">
    <property type="entry name" value="Tetratricopeptide repeat domain"/>
    <property type="match status" value="1"/>
</dbReference>
<organism evidence="2 3">
    <name type="scientific">Candidatus Jidaibacter acanthamoebae</name>
    <dbReference type="NCBI Taxonomy" id="86105"/>
    <lineage>
        <taxon>Bacteria</taxon>
        <taxon>Pseudomonadati</taxon>
        <taxon>Pseudomonadota</taxon>
        <taxon>Alphaproteobacteria</taxon>
        <taxon>Rickettsiales</taxon>
        <taxon>Candidatus Midichloriaceae</taxon>
        <taxon>Candidatus Jidaibacter</taxon>
    </lineage>
</organism>
<sequence>MTKTVYVPQGNCARFIHDITSKYDIDGLYTDDFSTCSILVCISKDFSRMILAHLDTHVTFDQLKEDIDYVGEFESIVIISRDQGKYVKDNWVRFIEEKLRYKVYQLEITNDIQGIYISPTSNNFKILDVKVPNIKTCTRNNLELIHHPQEQQILAVRHIGDIVGKRAMMKLGGTPIDQKKQYLIFDGQAWQPLSEKETEVNDNHTLTKQEMRVLTPQKSYVALASELNAIGRSFNQHLKTVNSLEDVVLITTSYLEEYLHNYNHPYLFKRNLKERINFENNVPQTLEDKSFKAKLNLTLNREEDSFLEIQDLFNSYIKNAPDTEYKTRNMEYNTLFSDAYLRRKYYYDLKQNYKEIENQATTLNEQAVEGYKNNKFQSAADLFFKAIQLYTCCSLKNDPKLATLYYNCGKSFQQLSKYEEAKFFLNTSLILRENYIEPRPRAEIEKTKKAIDECKRAQEQPSTTWVESSSNRASSNSQGLGK</sequence>
<proteinExistence type="predicted"/>
<accession>A0A0C1MW46</accession>
<evidence type="ECO:0000256" key="1">
    <source>
        <dbReference type="SAM" id="MobiDB-lite"/>
    </source>
</evidence>
<protein>
    <recommendedName>
        <fullName evidence="4">Tetratricopeptide repeat protein</fullName>
    </recommendedName>
</protein>
<evidence type="ECO:0008006" key="4">
    <source>
        <dbReference type="Google" id="ProtNLM"/>
    </source>
</evidence>
<dbReference type="InterPro" id="IPR011990">
    <property type="entry name" value="TPR-like_helical_dom_sf"/>
</dbReference>
<dbReference type="AlphaFoldDB" id="A0A0C1MW46"/>
<dbReference type="SUPFAM" id="SSF48452">
    <property type="entry name" value="TPR-like"/>
    <property type="match status" value="1"/>
</dbReference>